<keyword evidence="4" id="KW-0378">Hydrolase</keyword>
<dbReference type="Gene3D" id="3.40.630.10">
    <property type="entry name" value="Zn peptidases"/>
    <property type="match status" value="1"/>
</dbReference>
<evidence type="ECO:0000256" key="7">
    <source>
        <dbReference type="PROSITE-ProRule" id="PRU01379"/>
    </source>
</evidence>
<evidence type="ECO:0000256" key="3">
    <source>
        <dbReference type="ARBA" id="ARBA00022670"/>
    </source>
</evidence>
<comment type="cofactor">
    <cofactor evidence="1">
        <name>Zn(2+)</name>
        <dbReference type="ChEBI" id="CHEBI:29105"/>
    </cofactor>
</comment>
<dbReference type="AlphaFoldDB" id="A0A975BBX9"/>
<dbReference type="KEGG" id="dli:dnl_48980"/>
<dbReference type="PRINTS" id="PR00765">
    <property type="entry name" value="CRBOXYPTASEA"/>
</dbReference>
<dbReference type="RefSeq" id="WP_207688441.1">
    <property type="nucleotide sequence ID" value="NZ_CP061799.1"/>
</dbReference>
<comment type="caution">
    <text evidence="7">Lacks conserved residue(s) required for the propagation of feature annotation.</text>
</comment>
<evidence type="ECO:0000256" key="2">
    <source>
        <dbReference type="ARBA" id="ARBA00005988"/>
    </source>
</evidence>
<dbReference type="InterPro" id="IPR000834">
    <property type="entry name" value="Peptidase_M14"/>
</dbReference>
<dbReference type="EMBL" id="CP061799">
    <property type="protein sequence ID" value="QTA82521.1"/>
    <property type="molecule type" value="Genomic_DNA"/>
</dbReference>
<feature type="transmembrane region" description="Helical" evidence="8">
    <location>
        <begin position="7"/>
        <end position="25"/>
    </location>
</feature>
<organism evidence="10 11">
    <name type="scientific">Desulfonema limicola</name>
    <dbReference type="NCBI Taxonomy" id="45656"/>
    <lineage>
        <taxon>Bacteria</taxon>
        <taxon>Pseudomonadati</taxon>
        <taxon>Thermodesulfobacteriota</taxon>
        <taxon>Desulfobacteria</taxon>
        <taxon>Desulfobacterales</taxon>
        <taxon>Desulfococcaceae</taxon>
        <taxon>Desulfonema</taxon>
    </lineage>
</organism>
<proteinExistence type="inferred from homology"/>
<evidence type="ECO:0000256" key="6">
    <source>
        <dbReference type="ARBA" id="ARBA00023049"/>
    </source>
</evidence>
<gene>
    <name evidence="10" type="ORF">dnl_48980</name>
</gene>
<dbReference type="GO" id="GO:0006508">
    <property type="term" value="P:proteolysis"/>
    <property type="evidence" value="ECO:0007669"/>
    <property type="project" value="UniProtKB-KW"/>
</dbReference>
<evidence type="ECO:0000256" key="4">
    <source>
        <dbReference type="ARBA" id="ARBA00022801"/>
    </source>
</evidence>
<dbReference type="SMART" id="SM00631">
    <property type="entry name" value="Zn_pept"/>
    <property type="match status" value="1"/>
</dbReference>
<evidence type="ECO:0000256" key="5">
    <source>
        <dbReference type="ARBA" id="ARBA00022833"/>
    </source>
</evidence>
<dbReference type="GO" id="GO:0005615">
    <property type="term" value="C:extracellular space"/>
    <property type="evidence" value="ECO:0007669"/>
    <property type="project" value="TreeGrafter"/>
</dbReference>
<feature type="domain" description="Peptidase M14" evidence="9">
    <location>
        <begin position="17"/>
        <end position="262"/>
    </location>
</feature>
<keyword evidence="6" id="KW-0482">Metalloprotease</keyword>
<name>A0A975BBX9_9BACT</name>
<keyword evidence="11" id="KW-1185">Reference proteome</keyword>
<dbReference type="PANTHER" id="PTHR11705:SF143">
    <property type="entry name" value="SLL0236 PROTEIN"/>
    <property type="match status" value="1"/>
</dbReference>
<keyword evidence="8" id="KW-1133">Transmembrane helix</keyword>
<keyword evidence="8" id="KW-0472">Membrane</keyword>
<dbReference type="Proteomes" id="UP000663720">
    <property type="component" value="Chromosome"/>
</dbReference>
<dbReference type="PANTHER" id="PTHR11705">
    <property type="entry name" value="PROTEASE FAMILY M14 CARBOXYPEPTIDASE A,B"/>
    <property type="match status" value="1"/>
</dbReference>
<dbReference type="GO" id="GO:0008270">
    <property type="term" value="F:zinc ion binding"/>
    <property type="evidence" value="ECO:0007669"/>
    <property type="project" value="InterPro"/>
</dbReference>
<evidence type="ECO:0000256" key="8">
    <source>
        <dbReference type="SAM" id="Phobius"/>
    </source>
</evidence>
<reference evidence="10" key="1">
    <citation type="journal article" date="2021" name="Microb. Physiol.">
        <title>Proteogenomic Insights into the Physiology of Marine, Sulfate-Reducing, Filamentous Desulfonema limicola and Desulfonema magnum.</title>
        <authorList>
            <person name="Schnaars V."/>
            <person name="Wohlbrand L."/>
            <person name="Scheve S."/>
            <person name="Hinrichs C."/>
            <person name="Reinhardt R."/>
            <person name="Rabus R."/>
        </authorList>
    </citation>
    <scope>NUCLEOTIDE SEQUENCE</scope>
    <source>
        <strain evidence="10">5ac10</strain>
    </source>
</reference>
<dbReference type="SUPFAM" id="SSF53187">
    <property type="entry name" value="Zn-dependent exopeptidases"/>
    <property type="match status" value="1"/>
</dbReference>
<accession>A0A975BBX9</accession>
<evidence type="ECO:0000313" key="10">
    <source>
        <dbReference type="EMBL" id="QTA82521.1"/>
    </source>
</evidence>
<evidence type="ECO:0000259" key="9">
    <source>
        <dbReference type="PROSITE" id="PS52035"/>
    </source>
</evidence>
<evidence type="ECO:0000256" key="1">
    <source>
        <dbReference type="ARBA" id="ARBA00001947"/>
    </source>
</evidence>
<dbReference type="GO" id="GO:0004181">
    <property type="term" value="F:metallocarboxypeptidase activity"/>
    <property type="evidence" value="ECO:0007669"/>
    <property type="project" value="InterPro"/>
</dbReference>
<sequence>MKIINKVNILFFILMLYLYGCGAVVSKLPPAEKIEYDKVKISSFEIGRSVENRNIECIVMGEGRDVILFMASIHGDETAGTALILSLVKYLQDNPDILIGKKAVFLPVVNPDGVFRDSRYNSNGIDLNRNFLTANRINKKLFGLYPVSEPETHAIVRVIELFRPNRILSFHQPLNCIDFDGPGKHLAQYLSSYCNLKITKLGARPGSLGSYAGEELLIPTITIELPQETESFEAEGLWQKYGKILIAAIQYNSDIIISDTLP</sequence>
<keyword evidence="3" id="KW-0645">Protease</keyword>
<dbReference type="PROSITE" id="PS52035">
    <property type="entry name" value="PEPTIDASE_M14"/>
    <property type="match status" value="1"/>
</dbReference>
<comment type="similarity">
    <text evidence="2 7">Belongs to the peptidase M14 family.</text>
</comment>
<evidence type="ECO:0000313" key="11">
    <source>
        <dbReference type="Proteomes" id="UP000663720"/>
    </source>
</evidence>
<keyword evidence="5" id="KW-0862">Zinc</keyword>
<keyword evidence="8" id="KW-0812">Transmembrane</keyword>
<dbReference type="Pfam" id="PF00246">
    <property type="entry name" value="Peptidase_M14"/>
    <property type="match status" value="1"/>
</dbReference>
<protein>
    <submittedName>
        <fullName evidence="10">Peptidase, M14 family</fullName>
    </submittedName>
</protein>